<proteinExistence type="predicted"/>
<feature type="non-terminal residue" evidence="1">
    <location>
        <position position="395"/>
    </location>
</feature>
<dbReference type="Proteomes" id="UP000664859">
    <property type="component" value="Unassembled WGS sequence"/>
</dbReference>
<gene>
    <name evidence="1" type="ORF">JKP88DRAFT_256268</name>
</gene>
<accession>A0A836CBV6</accession>
<name>A0A836CBV6_9STRA</name>
<dbReference type="AlphaFoldDB" id="A0A836CBV6"/>
<keyword evidence="2" id="KW-1185">Reference proteome</keyword>
<dbReference type="EMBL" id="JAFCMP010000469">
    <property type="protein sequence ID" value="KAG5179378.1"/>
    <property type="molecule type" value="Genomic_DNA"/>
</dbReference>
<reference evidence="1" key="1">
    <citation type="submission" date="2021-02" db="EMBL/GenBank/DDBJ databases">
        <title>First Annotated Genome of the Yellow-green Alga Tribonema minus.</title>
        <authorList>
            <person name="Mahan K.M."/>
        </authorList>
    </citation>
    <scope>NUCLEOTIDE SEQUENCE</scope>
    <source>
        <strain evidence="1">UTEX B ZZ1240</strain>
    </source>
</reference>
<comment type="caution">
    <text evidence="1">The sequence shown here is derived from an EMBL/GenBank/DDBJ whole genome shotgun (WGS) entry which is preliminary data.</text>
</comment>
<evidence type="ECO:0000313" key="2">
    <source>
        <dbReference type="Proteomes" id="UP000664859"/>
    </source>
</evidence>
<evidence type="ECO:0000313" key="1">
    <source>
        <dbReference type="EMBL" id="KAG5179378.1"/>
    </source>
</evidence>
<organism evidence="1 2">
    <name type="scientific">Tribonema minus</name>
    <dbReference type="NCBI Taxonomy" id="303371"/>
    <lineage>
        <taxon>Eukaryota</taxon>
        <taxon>Sar</taxon>
        <taxon>Stramenopiles</taxon>
        <taxon>Ochrophyta</taxon>
        <taxon>PX clade</taxon>
        <taxon>Xanthophyceae</taxon>
        <taxon>Tribonematales</taxon>
        <taxon>Tribonemataceae</taxon>
        <taxon>Tribonema</taxon>
    </lineage>
</organism>
<sequence length="395" mass="41359">MLVVVDANTSEATITLPRPITAADGYSLRMCVQNLTLANTQLPINDYCNEITVNGVTGVVDSGNYSAANLALLLDGVFSGINVSYDEISGKMTLAASTPFTIGGSMLDVLDVTAGFGAHAYDTGNRVINTAQGVLASARRGDVNGIQRGGQSAVTDLAGLHNQYQNLRSQLQYPQVRAIAASAISSRYANQPVSGTSFAGNSTCSIDIQGSAQWACHLEPAASMLRFRVNCAITGGTTPTWSTTPFNCISAISLYSSAGSTCVENTQNHNALHAVLRDTCSNRAKAMSADTITQGIDANRPRTSVCNAAAVTYRDFAVPVCSIVSSLSAGDRYLPLNALSSPLRLDITWADPSQALAFTGGGTFTYAITNVLLDTMTITLADSVEAQLKSLTNGV</sequence>
<protein>
    <submittedName>
        <fullName evidence="1">Uncharacterized protein</fullName>
    </submittedName>
</protein>